<dbReference type="AlphaFoldDB" id="A0A401SZJ4"/>
<dbReference type="Gene3D" id="3.40.50.150">
    <property type="entry name" value="Vaccinia Virus protein VP39"/>
    <property type="match status" value="1"/>
</dbReference>
<keyword evidence="2" id="KW-0949">S-adenosyl-L-methionine</keyword>
<dbReference type="Proteomes" id="UP000287033">
    <property type="component" value="Unassembled WGS sequence"/>
</dbReference>
<dbReference type="GO" id="GO:0008168">
    <property type="term" value="F:methyltransferase activity"/>
    <property type="evidence" value="ECO:0007669"/>
    <property type="project" value="UniProtKB-KW"/>
</dbReference>
<dbReference type="Pfam" id="PF10294">
    <property type="entry name" value="Methyltransf_16"/>
    <property type="match status" value="1"/>
</dbReference>
<proteinExistence type="predicted"/>
<dbReference type="InterPro" id="IPR029063">
    <property type="entry name" value="SAM-dependent_MTases_sf"/>
</dbReference>
<dbReference type="STRING" id="137246.A0A401SZJ4"/>
<name>A0A401SZJ4_CHIPU</name>
<evidence type="ECO:0000313" key="4">
    <source>
        <dbReference type="Proteomes" id="UP000287033"/>
    </source>
</evidence>
<reference evidence="3 4" key="1">
    <citation type="journal article" date="2018" name="Nat. Ecol. Evol.">
        <title>Shark genomes provide insights into elasmobranch evolution and the origin of vertebrates.</title>
        <authorList>
            <person name="Hara Y"/>
            <person name="Yamaguchi K"/>
            <person name="Onimaru K"/>
            <person name="Kadota M"/>
            <person name="Koyanagi M"/>
            <person name="Keeley SD"/>
            <person name="Tatsumi K"/>
            <person name="Tanaka K"/>
            <person name="Motone F"/>
            <person name="Kageyama Y"/>
            <person name="Nozu R"/>
            <person name="Adachi N"/>
            <person name="Nishimura O"/>
            <person name="Nakagawa R"/>
            <person name="Tanegashima C"/>
            <person name="Kiyatake I"/>
            <person name="Matsumoto R"/>
            <person name="Murakumo K"/>
            <person name="Nishida K"/>
            <person name="Terakita A"/>
            <person name="Kuratani S"/>
            <person name="Sato K"/>
            <person name="Hyodo S Kuraku.S."/>
        </authorList>
    </citation>
    <scope>NUCLEOTIDE SEQUENCE [LARGE SCALE GENOMIC DNA]</scope>
</reference>
<accession>A0A401SZJ4</accession>
<dbReference type="PANTHER" id="PTHR14614">
    <property type="entry name" value="HEPATOCELLULAR CARCINOMA-ASSOCIATED ANTIGEN"/>
    <property type="match status" value="1"/>
</dbReference>
<organism evidence="3 4">
    <name type="scientific">Chiloscyllium punctatum</name>
    <name type="common">Brownbanded bambooshark</name>
    <name type="synonym">Hemiscyllium punctatum</name>
    <dbReference type="NCBI Taxonomy" id="137246"/>
    <lineage>
        <taxon>Eukaryota</taxon>
        <taxon>Metazoa</taxon>
        <taxon>Chordata</taxon>
        <taxon>Craniata</taxon>
        <taxon>Vertebrata</taxon>
        <taxon>Chondrichthyes</taxon>
        <taxon>Elasmobranchii</taxon>
        <taxon>Galeomorphii</taxon>
        <taxon>Galeoidea</taxon>
        <taxon>Orectolobiformes</taxon>
        <taxon>Hemiscylliidae</taxon>
        <taxon>Chiloscyllium</taxon>
    </lineage>
</organism>
<keyword evidence="4" id="KW-1185">Reference proteome</keyword>
<evidence type="ECO:0000256" key="2">
    <source>
        <dbReference type="ARBA" id="ARBA00022691"/>
    </source>
</evidence>
<dbReference type="InterPro" id="IPR019410">
    <property type="entry name" value="Methyltransf_16"/>
</dbReference>
<evidence type="ECO:0000256" key="1">
    <source>
        <dbReference type="ARBA" id="ARBA00022603"/>
    </source>
</evidence>
<dbReference type="PANTHER" id="PTHR14614:SF5">
    <property type="entry name" value="EEF1A LYSINE METHYLTRANSFERASE 3"/>
    <property type="match status" value="1"/>
</dbReference>
<dbReference type="GO" id="GO:0032259">
    <property type="term" value="P:methylation"/>
    <property type="evidence" value="ECO:0007669"/>
    <property type="project" value="UniProtKB-KW"/>
</dbReference>
<evidence type="ECO:0000313" key="3">
    <source>
        <dbReference type="EMBL" id="GCC35806.1"/>
    </source>
</evidence>
<gene>
    <name evidence="3" type="ORF">chiPu_0014294</name>
</gene>
<protein>
    <recommendedName>
        <fullName evidence="5">FAM86 N-terminal domain-containing protein</fullName>
    </recommendedName>
</protein>
<dbReference type="EMBL" id="BEZZ01000745">
    <property type="protein sequence ID" value="GCC35806.1"/>
    <property type="molecule type" value="Genomic_DNA"/>
</dbReference>
<dbReference type="GO" id="GO:0032991">
    <property type="term" value="C:protein-containing complex"/>
    <property type="evidence" value="ECO:0007669"/>
    <property type="project" value="TreeGrafter"/>
</dbReference>
<evidence type="ECO:0008006" key="5">
    <source>
        <dbReference type="Google" id="ProtNLM"/>
    </source>
</evidence>
<dbReference type="GO" id="GO:0005829">
    <property type="term" value="C:cytosol"/>
    <property type="evidence" value="ECO:0007669"/>
    <property type="project" value="TreeGrafter"/>
</dbReference>
<dbReference type="OMA" id="GVSAYIW"/>
<dbReference type="OrthoDB" id="413520at2759"/>
<keyword evidence="1" id="KW-0808">Transferase</keyword>
<sequence>MLPAPELANDTSLSDLRSSMLENVKKATTTWSGSVEARTDRAVSRTGRRLFGDRRETLLTGQRMNSIEENYPLLELEEKDYEFSGHPLKITMFKGASLGVSAYVWGPGIVLCRYFESEKIDFTGKKVLELGSGTGIVGILTVLLGGDVTMTDRPYVLKQIEYNILANIPVSSRHRSRIRALAWGSDQNSFPTDFDIILGSDIVYSPSQFPNLIQTLLYFCKDKTVIFLCSDVKYREGSAEFHEELLPVQFHSQLIHTSGSCCIYKVTRKVSDDED</sequence>
<dbReference type="SUPFAM" id="SSF53335">
    <property type="entry name" value="S-adenosyl-L-methionine-dependent methyltransferases"/>
    <property type="match status" value="1"/>
</dbReference>
<comment type="caution">
    <text evidence="3">The sequence shown here is derived from an EMBL/GenBank/DDBJ whole genome shotgun (WGS) entry which is preliminary data.</text>
</comment>
<keyword evidence="1" id="KW-0489">Methyltransferase</keyword>